<reference evidence="2" key="2">
    <citation type="journal article" date="2023" name="IMA Fungus">
        <title>Comparative genomic study of the Penicillium genus elucidates a diverse pangenome and 15 lateral gene transfer events.</title>
        <authorList>
            <person name="Petersen C."/>
            <person name="Sorensen T."/>
            <person name="Nielsen M.R."/>
            <person name="Sondergaard T.E."/>
            <person name="Sorensen J.L."/>
            <person name="Fitzpatrick D.A."/>
            <person name="Frisvad J.C."/>
            <person name="Nielsen K.L."/>
        </authorList>
    </citation>
    <scope>NUCLEOTIDE SEQUENCE</scope>
    <source>
        <strain evidence="2">IBT 30069</strain>
    </source>
</reference>
<sequence>MAHAVFIHHGSYESIPDHASPGLRFLTRFFPAVDNLDPAPNPVSNFFDPNAPITIDNNPPNPAKSALPLLEVRSRHMSHFRHEVNIAWDMDLSNTLSSNGLKSNNIDQSSNPDERNDIEGPLKRTVMFEATSETIFKDDPDQLPIKIQEFNILELEGPNENELQVKEMRIYLEARPVQARAAALQMESAFGESQRETQLE</sequence>
<accession>A0A9W9ESH0</accession>
<evidence type="ECO:0000313" key="3">
    <source>
        <dbReference type="Proteomes" id="UP001149165"/>
    </source>
</evidence>
<evidence type="ECO:0000256" key="1">
    <source>
        <dbReference type="SAM" id="MobiDB-lite"/>
    </source>
</evidence>
<feature type="region of interest" description="Disordered" evidence="1">
    <location>
        <begin position="99"/>
        <end position="120"/>
    </location>
</feature>
<gene>
    <name evidence="2" type="ORF">N7456_010788</name>
</gene>
<dbReference type="Proteomes" id="UP001149165">
    <property type="component" value="Unassembled WGS sequence"/>
</dbReference>
<feature type="compositionally biased region" description="Polar residues" evidence="1">
    <location>
        <begin position="99"/>
        <end position="111"/>
    </location>
</feature>
<dbReference type="AlphaFoldDB" id="A0A9W9ESH0"/>
<protein>
    <submittedName>
        <fullName evidence="2">Uncharacterized protein</fullName>
    </submittedName>
</protein>
<dbReference type="OrthoDB" id="5371016at2759"/>
<keyword evidence="3" id="KW-1185">Reference proteome</keyword>
<reference evidence="2" key="1">
    <citation type="submission" date="2022-11" db="EMBL/GenBank/DDBJ databases">
        <authorList>
            <person name="Petersen C."/>
        </authorList>
    </citation>
    <scope>NUCLEOTIDE SEQUENCE</scope>
    <source>
        <strain evidence="2">IBT 30069</strain>
    </source>
</reference>
<name>A0A9W9ESH0_9EURO</name>
<proteinExistence type="predicted"/>
<dbReference type="EMBL" id="JAPQKH010000007">
    <property type="protein sequence ID" value="KAJ5087172.1"/>
    <property type="molecule type" value="Genomic_DNA"/>
</dbReference>
<evidence type="ECO:0000313" key="2">
    <source>
        <dbReference type="EMBL" id="KAJ5087172.1"/>
    </source>
</evidence>
<organism evidence="2 3">
    <name type="scientific">Penicillium angulare</name>
    <dbReference type="NCBI Taxonomy" id="116970"/>
    <lineage>
        <taxon>Eukaryota</taxon>
        <taxon>Fungi</taxon>
        <taxon>Dikarya</taxon>
        <taxon>Ascomycota</taxon>
        <taxon>Pezizomycotina</taxon>
        <taxon>Eurotiomycetes</taxon>
        <taxon>Eurotiomycetidae</taxon>
        <taxon>Eurotiales</taxon>
        <taxon>Aspergillaceae</taxon>
        <taxon>Penicillium</taxon>
    </lineage>
</organism>
<comment type="caution">
    <text evidence="2">The sequence shown here is derived from an EMBL/GenBank/DDBJ whole genome shotgun (WGS) entry which is preliminary data.</text>
</comment>